<dbReference type="InterPro" id="IPR017459">
    <property type="entry name" value="Glycosyl_Trfase_fam3_N_dom"/>
</dbReference>
<feature type="binding site" evidence="9">
    <location>
        <position position="79"/>
    </location>
    <ligand>
        <name>5-phospho-alpha-D-ribose 1-diphosphate</name>
        <dbReference type="ChEBI" id="CHEBI:58017"/>
    </ligand>
</feature>
<dbReference type="HAMAP" id="MF_00211">
    <property type="entry name" value="TrpD"/>
    <property type="match status" value="1"/>
</dbReference>
<evidence type="ECO:0000313" key="12">
    <source>
        <dbReference type="EMBL" id="QCT06603.1"/>
    </source>
</evidence>
<comment type="similarity">
    <text evidence="8">In the C-terminal section; belongs to the anthranilate phosphoribosyltransferase family.</text>
</comment>
<evidence type="ECO:0000256" key="9">
    <source>
        <dbReference type="HAMAP-Rule" id="MF_00211"/>
    </source>
</evidence>
<dbReference type="UniPathway" id="UPA00035">
    <property type="reaction ID" value="UER00041"/>
</dbReference>
<dbReference type="Proteomes" id="UP000301475">
    <property type="component" value="Chromosome"/>
</dbReference>
<reference evidence="12 13" key="1">
    <citation type="submission" date="2019-04" db="EMBL/GenBank/DDBJ databases">
        <authorList>
            <person name="Embree M."/>
            <person name="Gaffney J.R."/>
        </authorList>
    </citation>
    <scope>NUCLEOTIDE SEQUENCE [LARGE SCALE GENOMIC DNA]</scope>
    <source>
        <strain evidence="12 13">JE7A12</strain>
    </source>
</reference>
<evidence type="ECO:0000259" key="11">
    <source>
        <dbReference type="Pfam" id="PF02885"/>
    </source>
</evidence>
<feature type="binding site" evidence="9">
    <location>
        <position position="110"/>
    </location>
    <ligand>
        <name>anthranilate</name>
        <dbReference type="ChEBI" id="CHEBI:16567"/>
        <label>1</label>
    </ligand>
</feature>
<evidence type="ECO:0000256" key="2">
    <source>
        <dbReference type="ARBA" id="ARBA00022605"/>
    </source>
</evidence>
<dbReference type="Pfam" id="PF02885">
    <property type="entry name" value="Glycos_trans_3N"/>
    <property type="match status" value="1"/>
</dbReference>
<feature type="binding site" evidence="9">
    <location>
        <position position="87"/>
    </location>
    <ligand>
        <name>5-phospho-alpha-D-ribose 1-diphosphate</name>
        <dbReference type="ChEBI" id="CHEBI:58017"/>
    </ligand>
</feature>
<proteinExistence type="inferred from homology"/>
<sequence>MIKEAIVKLSKRENLDIDTTKQVMNEIMSGEATEAQIGAFLTALMMKGETIDEITACATVMREKALHINPKVKVMEIVGTGGDGTGTFNISTTSAFVISAGGVPVAKHGNRSMSSKSGAADCLENLGVNLNITPERSEEVLNQCGMCFMFAQCYHKSMKYVAKPRKEIGIRNIFNILGPLTNPASASMQVMGVFSQDLCEPLAQTLINLGVKKGMVIYGLDGMDEATVTTKTYCSEIRDGKVHSYYITPEEVGLKTYPMDDLIGGNGKENAEITLDILTGKEQGAKRDIVLLNSGIAFYVAGKADSIKSGVDYAKEIIDSGKAFATKEAFVALTNE</sequence>
<feature type="binding site" evidence="9">
    <location>
        <position position="225"/>
    </location>
    <ligand>
        <name>Mg(2+)</name>
        <dbReference type="ChEBI" id="CHEBI:18420"/>
        <label>2</label>
    </ligand>
</feature>
<dbReference type="PANTHER" id="PTHR43285:SF2">
    <property type="entry name" value="ANTHRANILATE PHOSPHORIBOSYLTRANSFERASE"/>
    <property type="match status" value="1"/>
</dbReference>
<dbReference type="InterPro" id="IPR035902">
    <property type="entry name" value="Nuc_phospho_transferase"/>
</dbReference>
<dbReference type="SUPFAM" id="SSF52418">
    <property type="entry name" value="Nucleoside phosphorylase/phosphoribosyltransferase catalytic domain"/>
    <property type="match status" value="1"/>
</dbReference>
<dbReference type="EC" id="2.4.2.18" evidence="9"/>
<comment type="pathway">
    <text evidence="1 9">Amino-acid biosynthesis; L-tryptophan biosynthesis; L-tryptophan from chorismate: step 2/5.</text>
</comment>
<dbReference type="RefSeq" id="WP_138156662.1">
    <property type="nucleotide sequence ID" value="NZ_CP039381.1"/>
</dbReference>
<feature type="domain" description="Glycosyl transferase family 3" evidence="10">
    <location>
        <begin position="73"/>
        <end position="323"/>
    </location>
</feature>
<keyword evidence="9" id="KW-0479">Metal-binding</keyword>
<dbReference type="OrthoDB" id="9806430at2"/>
<feature type="binding site" evidence="9">
    <location>
        <position position="91"/>
    </location>
    <ligand>
        <name>Mg(2+)</name>
        <dbReference type="ChEBI" id="CHEBI:18420"/>
        <label>1</label>
    </ligand>
</feature>
<dbReference type="InterPro" id="IPR036320">
    <property type="entry name" value="Glycosyl_Trfase_fam3_N_dom_sf"/>
</dbReference>
<evidence type="ECO:0000256" key="6">
    <source>
        <dbReference type="ARBA" id="ARBA00023141"/>
    </source>
</evidence>
<dbReference type="InterPro" id="IPR000312">
    <property type="entry name" value="Glycosyl_Trfase_fam3"/>
</dbReference>
<feature type="binding site" evidence="9">
    <location>
        <begin position="82"/>
        <end position="83"/>
    </location>
    <ligand>
        <name>5-phospho-alpha-D-ribose 1-diphosphate</name>
        <dbReference type="ChEBI" id="CHEBI:58017"/>
    </ligand>
</feature>
<evidence type="ECO:0000313" key="13">
    <source>
        <dbReference type="Proteomes" id="UP000301475"/>
    </source>
</evidence>
<feature type="binding site" evidence="9">
    <location>
        <position position="224"/>
    </location>
    <ligand>
        <name>Mg(2+)</name>
        <dbReference type="ChEBI" id="CHEBI:18420"/>
        <label>2</label>
    </ligand>
</feature>
<keyword evidence="2 9" id="KW-0028">Amino-acid biosynthesis</keyword>
<feature type="binding site" evidence="9">
    <location>
        <position position="79"/>
    </location>
    <ligand>
        <name>anthranilate</name>
        <dbReference type="ChEBI" id="CHEBI:16567"/>
        <label>1</label>
    </ligand>
</feature>
<keyword evidence="9" id="KW-0460">Magnesium</keyword>
<keyword evidence="5 9" id="KW-0822">Tryptophan biosynthesis</keyword>
<evidence type="ECO:0000256" key="3">
    <source>
        <dbReference type="ARBA" id="ARBA00022676"/>
    </source>
</evidence>
<accession>A0A4V1G511</accession>
<comment type="catalytic activity">
    <reaction evidence="7 9">
        <text>N-(5-phospho-beta-D-ribosyl)anthranilate + diphosphate = 5-phospho-alpha-D-ribose 1-diphosphate + anthranilate</text>
        <dbReference type="Rhea" id="RHEA:11768"/>
        <dbReference type="ChEBI" id="CHEBI:16567"/>
        <dbReference type="ChEBI" id="CHEBI:18277"/>
        <dbReference type="ChEBI" id="CHEBI:33019"/>
        <dbReference type="ChEBI" id="CHEBI:58017"/>
        <dbReference type="EC" id="2.4.2.18"/>
    </reaction>
</comment>
<feature type="binding site" evidence="9">
    <location>
        <begin position="89"/>
        <end position="92"/>
    </location>
    <ligand>
        <name>5-phospho-alpha-D-ribose 1-diphosphate</name>
        <dbReference type="ChEBI" id="CHEBI:58017"/>
    </ligand>
</feature>
<dbReference type="AlphaFoldDB" id="A0A4V1G511"/>
<protein>
    <recommendedName>
        <fullName evidence="9">Anthranilate phosphoribosyltransferase</fullName>
        <ecNumber evidence="9">2.4.2.18</ecNumber>
    </recommendedName>
</protein>
<feature type="domain" description="Glycosyl transferase family 3 N-terminal" evidence="11">
    <location>
        <begin position="3"/>
        <end position="65"/>
    </location>
</feature>
<dbReference type="EMBL" id="CP039381">
    <property type="protein sequence ID" value="QCT06603.1"/>
    <property type="molecule type" value="Genomic_DNA"/>
</dbReference>
<dbReference type="GO" id="GO:0000287">
    <property type="term" value="F:magnesium ion binding"/>
    <property type="evidence" value="ECO:0007669"/>
    <property type="project" value="UniProtKB-UniRule"/>
</dbReference>
<keyword evidence="3 9" id="KW-0328">Glycosyltransferase</keyword>
<evidence type="ECO:0000256" key="1">
    <source>
        <dbReference type="ARBA" id="ARBA00004907"/>
    </source>
</evidence>
<evidence type="ECO:0000256" key="4">
    <source>
        <dbReference type="ARBA" id="ARBA00022679"/>
    </source>
</evidence>
<gene>
    <name evidence="9 12" type="primary">trpD</name>
    <name evidence="12" type="ORF">E5Z56_04150</name>
</gene>
<keyword evidence="4 9" id="KW-0808">Transferase</keyword>
<name>A0A4V1G511_9FIRM</name>
<dbReference type="PANTHER" id="PTHR43285">
    <property type="entry name" value="ANTHRANILATE PHOSPHORIBOSYLTRANSFERASE"/>
    <property type="match status" value="1"/>
</dbReference>
<dbReference type="Pfam" id="PF00591">
    <property type="entry name" value="Glycos_transf_3"/>
    <property type="match status" value="1"/>
</dbReference>
<comment type="cofactor">
    <cofactor evidence="9">
        <name>Mg(2+)</name>
        <dbReference type="ChEBI" id="CHEBI:18420"/>
    </cofactor>
    <text evidence="9">Binds 2 magnesium ions per monomer.</text>
</comment>
<evidence type="ECO:0000256" key="8">
    <source>
        <dbReference type="ARBA" id="ARBA00061188"/>
    </source>
</evidence>
<dbReference type="GO" id="GO:0000162">
    <property type="term" value="P:L-tryptophan biosynthetic process"/>
    <property type="evidence" value="ECO:0007669"/>
    <property type="project" value="UniProtKB-UniRule"/>
</dbReference>
<feature type="binding site" evidence="9">
    <location>
        <begin position="107"/>
        <end position="115"/>
    </location>
    <ligand>
        <name>5-phospho-alpha-D-ribose 1-diphosphate</name>
        <dbReference type="ChEBI" id="CHEBI:58017"/>
    </ligand>
</feature>
<dbReference type="GO" id="GO:0004048">
    <property type="term" value="F:anthranilate phosphoribosyltransferase activity"/>
    <property type="evidence" value="ECO:0007669"/>
    <property type="project" value="UniProtKB-UniRule"/>
</dbReference>
<comment type="similarity">
    <text evidence="9">Belongs to the anthranilate phosphoribosyltransferase family.</text>
</comment>
<comment type="function">
    <text evidence="9">Catalyzes the transfer of the phosphoribosyl group of 5-phosphorylribose-1-pyrophosphate (PRPP) to anthranilate to yield N-(5'-phosphoribosyl)-anthranilate (PRA).</text>
</comment>
<dbReference type="NCBIfam" id="TIGR01245">
    <property type="entry name" value="trpD"/>
    <property type="match status" value="1"/>
</dbReference>
<dbReference type="SUPFAM" id="SSF47648">
    <property type="entry name" value="Nucleoside phosphorylase/phosphoribosyltransferase N-terminal domain"/>
    <property type="match status" value="1"/>
</dbReference>
<evidence type="ECO:0000259" key="10">
    <source>
        <dbReference type="Pfam" id="PF00591"/>
    </source>
</evidence>
<dbReference type="GO" id="GO:0005829">
    <property type="term" value="C:cytosol"/>
    <property type="evidence" value="ECO:0007669"/>
    <property type="project" value="TreeGrafter"/>
</dbReference>
<feature type="binding site" evidence="9">
    <location>
        <position position="165"/>
    </location>
    <ligand>
        <name>anthranilate</name>
        <dbReference type="ChEBI" id="CHEBI:16567"/>
        <label>2</label>
    </ligand>
</feature>
<organism evidence="12 13">
    <name type="scientific">Ruminococcus bovis</name>
    <dbReference type="NCBI Taxonomy" id="2564099"/>
    <lineage>
        <taxon>Bacteria</taxon>
        <taxon>Bacillati</taxon>
        <taxon>Bacillota</taxon>
        <taxon>Clostridia</taxon>
        <taxon>Eubacteriales</taxon>
        <taxon>Oscillospiraceae</taxon>
        <taxon>Ruminococcus</taxon>
    </lineage>
</organism>
<keyword evidence="6 9" id="KW-0057">Aromatic amino acid biosynthesis</keyword>
<dbReference type="FunFam" id="3.40.1030.10:FF:000002">
    <property type="entry name" value="Anthranilate phosphoribosyltransferase"/>
    <property type="match status" value="1"/>
</dbReference>
<evidence type="ECO:0000256" key="7">
    <source>
        <dbReference type="ARBA" id="ARBA00052328"/>
    </source>
</evidence>
<evidence type="ECO:0000256" key="5">
    <source>
        <dbReference type="ARBA" id="ARBA00022822"/>
    </source>
</evidence>
<feature type="binding site" evidence="9">
    <location>
        <position position="119"/>
    </location>
    <ligand>
        <name>5-phospho-alpha-D-ribose 1-diphosphate</name>
        <dbReference type="ChEBI" id="CHEBI:58017"/>
    </ligand>
</feature>
<dbReference type="InterPro" id="IPR005940">
    <property type="entry name" value="Anthranilate_Pribosyl_Tfrase"/>
</dbReference>
<keyword evidence="13" id="KW-1185">Reference proteome</keyword>
<dbReference type="Gene3D" id="3.40.1030.10">
    <property type="entry name" value="Nucleoside phosphorylase/phosphoribosyltransferase catalytic domain"/>
    <property type="match status" value="1"/>
</dbReference>
<comment type="subunit">
    <text evidence="9">Homodimer.</text>
</comment>
<dbReference type="KEGG" id="ruj:E5Z56_04150"/>
<dbReference type="Gene3D" id="1.20.970.10">
    <property type="entry name" value="Transferase, Pyrimidine Nucleoside Phosphorylase, Chain C"/>
    <property type="match status" value="1"/>
</dbReference>
<feature type="binding site" evidence="9">
    <location>
        <position position="225"/>
    </location>
    <ligand>
        <name>Mg(2+)</name>
        <dbReference type="ChEBI" id="CHEBI:18420"/>
        <label>1</label>
    </ligand>
</feature>
<comment type="caution">
    <text evidence="9">Lacks conserved residue(s) required for the propagation of feature annotation.</text>
</comment>